<dbReference type="Proteomes" id="UP000515908">
    <property type="component" value="Chromosome 01"/>
</dbReference>
<reference evidence="2 3" key="1">
    <citation type="submission" date="2020-08" db="EMBL/GenBank/DDBJ databases">
        <authorList>
            <person name="Newling K."/>
            <person name="Davey J."/>
            <person name="Forrester S."/>
        </authorList>
    </citation>
    <scope>NUCLEOTIDE SEQUENCE [LARGE SCALE GENOMIC DNA]</scope>
    <source>
        <strain evidence="3">Crithidia deanei Carvalho (ATCC PRA-265)</strain>
    </source>
</reference>
<feature type="compositionally biased region" description="Basic and acidic residues" evidence="1">
    <location>
        <begin position="1"/>
        <end position="14"/>
    </location>
</feature>
<protein>
    <submittedName>
        <fullName evidence="2">Uncharacterized protein</fullName>
    </submittedName>
</protein>
<dbReference type="VEuPathDB" id="TriTrypDB:ADEAN_000072600"/>
<name>A0A7G2C172_9TRYP</name>
<dbReference type="AlphaFoldDB" id="A0A7G2C172"/>
<evidence type="ECO:0000313" key="3">
    <source>
        <dbReference type="Proteomes" id="UP000515908"/>
    </source>
</evidence>
<dbReference type="EMBL" id="LR877145">
    <property type="protein sequence ID" value="CAD2213285.1"/>
    <property type="molecule type" value="Genomic_DNA"/>
</dbReference>
<feature type="compositionally biased region" description="Polar residues" evidence="1">
    <location>
        <begin position="15"/>
        <end position="26"/>
    </location>
</feature>
<feature type="compositionally biased region" description="Low complexity" evidence="1">
    <location>
        <begin position="100"/>
        <end position="121"/>
    </location>
</feature>
<evidence type="ECO:0000256" key="1">
    <source>
        <dbReference type="SAM" id="MobiDB-lite"/>
    </source>
</evidence>
<feature type="region of interest" description="Disordered" evidence="1">
    <location>
        <begin position="89"/>
        <end position="134"/>
    </location>
</feature>
<feature type="compositionally biased region" description="Low complexity" evidence="1">
    <location>
        <begin position="27"/>
        <end position="41"/>
    </location>
</feature>
<keyword evidence="3" id="KW-1185">Reference proteome</keyword>
<gene>
    <name evidence="2" type="ORF">ADEAN_000072600</name>
</gene>
<proteinExistence type="predicted"/>
<evidence type="ECO:0000313" key="2">
    <source>
        <dbReference type="EMBL" id="CAD2213285.1"/>
    </source>
</evidence>
<organism evidence="2 3">
    <name type="scientific">Angomonas deanei</name>
    <dbReference type="NCBI Taxonomy" id="59799"/>
    <lineage>
        <taxon>Eukaryota</taxon>
        <taxon>Discoba</taxon>
        <taxon>Euglenozoa</taxon>
        <taxon>Kinetoplastea</taxon>
        <taxon>Metakinetoplastina</taxon>
        <taxon>Trypanosomatida</taxon>
        <taxon>Trypanosomatidae</taxon>
        <taxon>Strigomonadinae</taxon>
        <taxon>Angomonas</taxon>
    </lineage>
</organism>
<sequence length="134" mass="14458">MAKKREEREKRQRESAPTTVPGSNVHTPSVSAPATPSVTPAVVPPAAVEELSLPQTSEAPPLKKVKEDDVVLILDNSEEDLYAGLSRYEADGSGRHHRPQYSNANNYYANQSGGNSSNSAGPSGGGYNYYQQQR</sequence>
<feature type="region of interest" description="Disordered" evidence="1">
    <location>
        <begin position="1"/>
        <end position="41"/>
    </location>
</feature>
<accession>A0A7G2C172</accession>